<comment type="caution">
    <text evidence="1">The sequence shown here is derived from an EMBL/GenBank/DDBJ whole genome shotgun (WGS) entry which is preliminary data.</text>
</comment>
<gene>
    <name evidence="1" type="ORF">Ahy_B09g096986</name>
</gene>
<dbReference type="AlphaFoldDB" id="A0A444XND4"/>
<protein>
    <submittedName>
        <fullName evidence="1">Uncharacterized protein</fullName>
    </submittedName>
</protein>
<accession>A0A444XND4</accession>
<keyword evidence="2" id="KW-1185">Reference proteome</keyword>
<dbReference type="Proteomes" id="UP000289738">
    <property type="component" value="Chromosome B09"/>
</dbReference>
<evidence type="ECO:0000313" key="1">
    <source>
        <dbReference type="EMBL" id="RYQ91126.1"/>
    </source>
</evidence>
<reference evidence="1 2" key="1">
    <citation type="submission" date="2019-01" db="EMBL/GenBank/DDBJ databases">
        <title>Sequencing of cultivated peanut Arachis hypogaea provides insights into genome evolution and oil improvement.</title>
        <authorList>
            <person name="Chen X."/>
        </authorList>
    </citation>
    <scope>NUCLEOTIDE SEQUENCE [LARGE SCALE GENOMIC DNA]</scope>
    <source>
        <strain evidence="2">cv. Fuhuasheng</strain>
        <tissue evidence="1">Leaves</tissue>
    </source>
</reference>
<organism evidence="1 2">
    <name type="scientific">Arachis hypogaea</name>
    <name type="common">Peanut</name>
    <dbReference type="NCBI Taxonomy" id="3818"/>
    <lineage>
        <taxon>Eukaryota</taxon>
        <taxon>Viridiplantae</taxon>
        <taxon>Streptophyta</taxon>
        <taxon>Embryophyta</taxon>
        <taxon>Tracheophyta</taxon>
        <taxon>Spermatophyta</taxon>
        <taxon>Magnoliopsida</taxon>
        <taxon>eudicotyledons</taxon>
        <taxon>Gunneridae</taxon>
        <taxon>Pentapetalae</taxon>
        <taxon>rosids</taxon>
        <taxon>fabids</taxon>
        <taxon>Fabales</taxon>
        <taxon>Fabaceae</taxon>
        <taxon>Papilionoideae</taxon>
        <taxon>50 kb inversion clade</taxon>
        <taxon>dalbergioids sensu lato</taxon>
        <taxon>Dalbergieae</taxon>
        <taxon>Pterocarpus clade</taxon>
        <taxon>Arachis</taxon>
    </lineage>
</organism>
<evidence type="ECO:0000313" key="2">
    <source>
        <dbReference type="Proteomes" id="UP000289738"/>
    </source>
</evidence>
<proteinExistence type="predicted"/>
<sequence>MLRMTGFLSGGQLLKSRQIKQQGWNPEMVILIWNFHSLGLDSLLQGNMHQGQKQHLWILRSVPSLKLMQKKLEREQKLLHKISR</sequence>
<dbReference type="EMBL" id="SDMP01000019">
    <property type="protein sequence ID" value="RYQ91126.1"/>
    <property type="molecule type" value="Genomic_DNA"/>
</dbReference>
<name>A0A444XND4_ARAHY</name>